<evidence type="ECO:0000313" key="2">
    <source>
        <dbReference type="EMBL" id="KPJ68257.1"/>
    </source>
</evidence>
<gene>
    <name evidence="2" type="ORF">AMJ44_06835</name>
</gene>
<accession>A0A0S7Y0J6</accession>
<organism evidence="2 3">
    <name type="scientific">candidate division WOR-1 bacterium DG_54_3</name>
    <dbReference type="NCBI Taxonomy" id="1703775"/>
    <lineage>
        <taxon>Bacteria</taxon>
        <taxon>Bacillati</taxon>
        <taxon>Saganbacteria</taxon>
    </lineage>
</organism>
<feature type="transmembrane region" description="Helical" evidence="1">
    <location>
        <begin position="31"/>
        <end position="53"/>
    </location>
</feature>
<reference evidence="2 3" key="1">
    <citation type="journal article" date="2015" name="Microbiome">
        <title>Genomic resolution of linkages in carbon, nitrogen, and sulfur cycling among widespread estuary sediment bacteria.</title>
        <authorList>
            <person name="Baker B.J."/>
            <person name="Lazar C.S."/>
            <person name="Teske A.P."/>
            <person name="Dick G.J."/>
        </authorList>
    </citation>
    <scope>NUCLEOTIDE SEQUENCE [LARGE SCALE GENOMIC DNA]</scope>
    <source>
        <strain evidence="2">DG_54_3</strain>
    </source>
</reference>
<sequence length="136" mass="16393">MYSFLNIFFFIFHSALMIFIIFGWMWRKTRVANLVVVLLTVFSWFILGIWYGFGFCPSTEWHWQVRMKLGYYDLPNSYTKFLVDSLTGLDVSQKLVDIFAVLFLTLALFSSVFTNVLGKRERFFLWEKFKKFIYHE</sequence>
<evidence type="ECO:0000256" key="1">
    <source>
        <dbReference type="SAM" id="Phobius"/>
    </source>
</evidence>
<feature type="transmembrane region" description="Helical" evidence="1">
    <location>
        <begin position="98"/>
        <end position="118"/>
    </location>
</feature>
<evidence type="ECO:0008006" key="4">
    <source>
        <dbReference type="Google" id="ProtNLM"/>
    </source>
</evidence>
<dbReference type="Pfam" id="PF10861">
    <property type="entry name" value="DUF2784"/>
    <property type="match status" value="1"/>
</dbReference>
<name>A0A0S7Y0J6_UNCSA</name>
<dbReference type="AlphaFoldDB" id="A0A0S7Y0J6"/>
<keyword evidence="1" id="KW-1133">Transmembrane helix</keyword>
<dbReference type="Proteomes" id="UP000051861">
    <property type="component" value="Unassembled WGS sequence"/>
</dbReference>
<feature type="transmembrane region" description="Helical" evidence="1">
    <location>
        <begin position="6"/>
        <end position="24"/>
    </location>
</feature>
<keyword evidence="1" id="KW-0472">Membrane</keyword>
<dbReference type="InterPro" id="IPR021218">
    <property type="entry name" value="DUF2784"/>
</dbReference>
<proteinExistence type="predicted"/>
<dbReference type="EMBL" id="LIZX01000057">
    <property type="protein sequence ID" value="KPJ68257.1"/>
    <property type="molecule type" value="Genomic_DNA"/>
</dbReference>
<evidence type="ECO:0000313" key="3">
    <source>
        <dbReference type="Proteomes" id="UP000051861"/>
    </source>
</evidence>
<protein>
    <recommendedName>
        <fullName evidence="4">DUF2784 domain-containing protein</fullName>
    </recommendedName>
</protein>
<comment type="caution">
    <text evidence="2">The sequence shown here is derived from an EMBL/GenBank/DDBJ whole genome shotgun (WGS) entry which is preliminary data.</text>
</comment>
<keyword evidence="1" id="KW-0812">Transmembrane</keyword>